<reference evidence="1 2" key="2">
    <citation type="journal article" date="2022" name="Mol. Ecol. Resour.">
        <title>The genomes of chicory, endive, great burdock and yacon provide insights into Asteraceae paleo-polyploidization history and plant inulin production.</title>
        <authorList>
            <person name="Fan W."/>
            <person name="Wang S."/>
            <person name="Wang H."/>
            <person name="Wang A."/>
            <person name="Jiang F."/>
            <person name="Liu H."/>
            <person name="Zhao H."/>
            <person name="Xu D."/>
            <person name="Zhang Y."/>
        </authorList>
    </citation>
    <scope>NUCLEOTIDE SEQUENCE [LARGE SCALE GENOMIC DNA]</scope>
    <source>
        <strain evidence="2">cv. Yunnan</strain>
        <tissue evidence="1">Leaves</tissue>
    </source>
</reference>
<sequence length="77" mass="8431">MCGGAILSDIIAPPANRSRRLTADLLWNTNNYLSQPPRSDAYNEFEADFQGFKDKVEDDNPVAFSASKNLAPAPGIF</sequence>
<reference evidence="2" key="1">
    <citation type="journal article" date="2022" name="Mol. Ecol. Resour.">
        <title>The genomes of chicory, endive, great burdock and yacon provide insights into Asteraceae palaeo-polyploidization history and plant inulin production.</title>
        <authorList>
            <person name="Fan W."/>
            <person name="Wang S."/>
            <person name="Wang H."/>
            <person name="Wang A."/>
            <person name="Jiang F."/>
            <person name="Liu H."/>
            <person name="Zhao H."/>
            <person name="Xu D."/>
            <person name="Zhang Y."/>
        </authorList>
    </citation>
    <scope>NUCLEOTIDE SEQUENCE [LARGE SCALE GENOMIC DNA]</scope>
    <source>
        <strain evidence="2">cv. Yunnan</strain>
    </source>
</reference>
<evidence type="ECO:0000313" key="1">
    <source>
        <dbReference type="EMBL" id="KAI3687408.1"/>
    </source>
</evidence>
<accession>A0ACB8YQL0</accession>
<dbReference type="EMBL" id="CM042044">
    <property type="protein sequence ID" value="KAI3687408.1"/>
    <property type="molecule type" value="Genomic_DNA"/>
</dbReference>
<evidence type="ECO:0000313" key="2">
    <source>
        <dbReference type="Proteomes" id="UP001056120"/>
    </source>
</evidence>
<dbReference type="Proteomes" id="UP001056120">
    <property type="component" value="Linkage Group LG27"/>
</dbReference>
<protein>
    <submittedName>
        <fullName evidence="1">Uncharacterized protein</fullName>
    </submittedName>
</protein>
<comment type="caution">
    <text evidence="1">The sequence shown here is derived from an EMBL/GenBank/DDBJ whole genome shotgun (WGS) entry which is preliminary data.</text>
</comment>
<name>A0ACB8YQL0_9ASTR</name>
<organism evidence="1 2">
    <name type="scientific">Smallanthus sonchifolius</name>
    <dbReference type="NCBI Taxonomy" id="185202"/>
    <lineage>
        <taxon>Eukaryota</taxon>
        <taxon>Viridiplantae</taxon>
        <taxon>Streptophyta</taxon>
        <taxon>Embryophyta</taxon>
        <taxon>Tracheophyta</taxon>
        <taxon>Spermatophyta</taxon>
        <taxon>Magnoliopsida</taxon>
        <taxon>eudicotyledons</taxon>
        <taxon>Gunneridae</taxon>
        <taxon>Pentapetalae</taxon>
        <taxon>asterids</taxon>
        <taxon>campanulids</taxon>
        <taxon>Asterales</taxon>
        <taxon>Asteraceae</taxon>
        <taxon>Asteroideae</taxon>
        <taxon>Heliantheae alliance</taxon>
        <taxon>Millerieae</taxon>
        <taxon>Smallanthus</taxon>
    </lineage>
</organism>
<gene>
    <name evidence="1" type="ORF">L1987_81104</name>
</gene>
<proteinExistence type="predicted"/>
<keyword evidence="2" id="KW-1185">Reference proteome</keyword>